<gene>
    <name evidence="3" type="ORF">PCC79_16960</name>
</gene>
<evidence type="ECO:0000313" key="3">
    <source>
        <dbReference type="EMBL" id="WZW98549.1"/>
    </source>
</evidence>
<dbReference type="RefSeq" id="WP_342372569.1">
    <property type="nucleotide sequence ID" value="NZ_CP115965.1"/>
</dbReference>
<dbReference type="InterPro" id="IPR006827">
    <property type="entry name" value="Lant_deHydtase_N"/>
</dbReference>
<evidence type="ECO:0000259" key="1">
    <source>
        <dbReference type="Pfam" id="PF04738"/>
    </source>
</evidence>
<proteinExistence type="predicted"/>
<sequence>MNRRDVHLAALLSTTLQAGRRELRLTSEDIEALEYRDGTPRGMDLYFGLLAASPEAVDAGAFTLVVSPNPGSPEAGTTAARFAHLWGDGGDLSHQREDHLLQRHPGASLLDIAFAPRAARAANLMNVRGPATMRVAPGLPTGRIPTVSLDDLLVGATGERLYLLDRRTGGEVLPTTTSMVNMESQAPNVARFLWELGFEGQRVWTGWDWGLCSHLPFLPRVSHGENLVLSPATWKVDQIRHVLAGSPAAEHAAIWARWAAEQGVPRHVSLLSSDQRLDVDTEVPWHVALLLDEIGRDPAVVIQESFAAPTDIGWFEVDGVPAPCELVASFGSRLPADAHGAHRTASRLPVTAPQQDDRLVHGLASSWVSLHVGVPRKWHDHVVRVELPRLLAELNGRIDSWFFLRYSEPQGPCLRIRLHTARDEDWPVTVRASAAWAARLRETGLSAWNAFREYEPEVARYGGLEALPAAEDLFCADSSAVPRLLALRAAHRHLDDVTFGATLISLLTAAFAGGLVPGCDDDPAVVVALLGDIVPRDPLGDDRQHLARFTRLLNPREGWQGLREEVWGQALVQVTEGSRVAMRAWAARLGGLPPEAVAPAFASALHMTCNRLLGPTTEFERRLHLVAHAAAHANAQREVHLMGEQTCRQ</sequence>
<organism evidence="3 4">
    <name type="scientific">Propioniciclava soli</name>
    <dbReference type="NCBI Taxonomy" id="2775081"/>
    <lineage>
        <taxon>Bacteria</taxon>
        <taxon>Bacillati</taxon>
        <taxon>Actinomycetota</taxon>
        <taxon>Actinomycetes</taxon>
        <taxon>Propionibacteriales</taxon>
        <taxon>Propionibacteriaceae</taxon>
        <taxon>Propioniciclava</taxon>
    </lineage>
</organism>
<protein>
    <submittedName>
        <fullName evidence="3">Thiopeptide-type bacteriocin biosynthesis protein</fullName>
    </submittedName>
</protein>
<dbReference type="Proteomes" id="UP001434337">
    <property type="component" value="Chromosome"/>
</dbReference>
<dbReference type="Pfam" id="PF14028">
    <property type="entry name" value="Lant_dehydr_C"/>
    <property type="match status" value="1"/>
</dbReference>
<evidence type="ECO:0000259" key="2">
    <source>
        <dbReference type="Pfam" id="PF14028"/>
    </source>
</evidence>
<dbReference type="EMBL" id="CP115965">
    <property type="protein sequence ID" value="WZW98549.1"/>
    <property type="molecule type" value="Genomic_DNA"/>
</dbReference>
<name>A0ABZ3C8L9_9ACTN</name>
<feature type="domain" description="Thiopeptide-type bacteriocin biosynthesis" evidence="2">
    <location>
        <begin position="367"/>
        <end position="629"/>
    </location>
</feature>
<reference evidence="3 4" key="1">
    <citation type="journal article" date="2023" name="Environ Microbiome">
        <title>A coral-associated actinobacterium mitigates coral bleaching under heat stress.</title>
        <authorList>
            <person name="Li J."/>
            <person name="Zou Y."/>
            <person name="Li Q."/>
            <person name="Zhang J."/>
            <person name="Bourne D.G."/>
            <person name="Lyu Y."/>
            <person name="Liu C."/>
            <person name="Zhang S."/>
        </authorList>
    </citation>
    <scope>NUCLEOTIDE SEQUENCE [LARGE SCALE GENOMIC DNA]</scope>
    <source>
        <strain evidence="3 4">SCSIO 13291</strain>
    </source>
</reference>
<accession>A0ABZ3C8L9</accession>
<dbReference type="NCBIfam" id="TIGR03891">
    <property type="entry name" value="thiopep_ocin"/>
    <property type="match status" value="1"/>
</dbReference>
<feature type="domain" description="Lantibiotic dehydratase N-terminal" evidence="1">
    <location>
        <begin position="3"/>
        <end position="290"/>
    </location>
</feature>
<dbReference type="Pfam" id="PF04738">
    <property type="entry name" value="Lant_dehydr_N"/>
    <property type="match status" value="1"/>
</dbReference>
<keyword evidence="4" id="KW-1185">Reference proteome</keyword>
<evidence type="ECO:0000313" key="4">
    <source>
        <dbReference type="Proteomes" id="UP001434337"/>
    </source>
</evidence>
<dbReference type="InterPro" id="IPR023809">
    <property type="entry name" value="Thiopep_bacteriocin_synth_dom"/>
</dbReference>